<dbReference type="Proteomes" id="UP000499080">
    <property type="component" value="Unassembled WGS sequence"/>
</dbReference>
<dbReference type="InterPro" id="IPR040676">
    <property type="entry name" value="DUF5641"/>
</dbReference>
<dbReference type="EMBL" id="BGPR01032530">
    <property type="protein sequence ID" value="GBO06105.1"/>
    <property type="molecule type" value="Genomic_DNA"/>
</dbReference>
<accession>A0A4Y2TZI8</accession>
<reference evidence="2 4" key="1">
    <citation type="journal article" date="2019" name="Sci. Rep.">
        <title>Orb-weaving spider Araneus ventricosus genome elucidates the spidroin gene catalogue.</title>
        <authorList>
            <person name="Kono N."/>
            <person name="Nakamura H."/>
            <person name="Ohtoshi R."/>
            <person name="Moran D.A.P."/>
            <person name="Shinohara A."/>
            <person name="Yoshida Y."/>
            <person name="Fujiwara M."/>
            <person name="Mori M."/>
            <person name="Tomita M."/>
            <person name="Arakawa K."/>
        </authorList>
    </citation>
    <scope>NUCLEOTIDE SEQUENCE [LARGE SCALE GENOMIC DNA]</scope>
</reference>
<sequence length="183" mass="20453">MKKILLKVAKTRVLNFEELTTLMTQIEAILNSRPLCPLSVDPNDIQPLTPGHFMVGSSLLSFSEENAAVSSLSSRWNVLKDLKAKFWSSWSLKYLSGLQPRRRWIFPQPNLQEGQLVILKDGNKPLQWNLAPICKVIPSEDGLVRVFEAKTAAGVFRRAISKVVPLPLPEVEQPSNGGRKVPV</sequence>
<dbReference type="AlphaFoldDB" id="A0A4Y2TZI8"/>
<dbReference type="OrthoDB" id="8958038at2759"/>
<feature type="domain" description="DUF5641" evidence="1">
    <location>
        <begin position="74"/>
        <end position="166"/>
    </location>
</feature>
<name>A0A4Y2TZI8_ARAVE</name>
<comment type="caution">
    <text evidence="2">The sequence shown here is derived from an EMBL/GenBank/DDBJ whole genome shotgun (WGS) entry which is preliminary data.</text>
</comment>
<dbReference type="EMBL" id="BGPR01032536">
    <property type="protein sequence ID" value="GBO06111.1"/>
    <property type="molecule type" value="Genomic_DNA"/>
</dbReference>
<evidence type="ECO:0000313" key="2">
    <source>
        <dbReference type="EMBL" id="GBO06105.1"/>
    </source>
</evidence>
<dbReference type="PANTHER" id="PTHR47331:SF1">
    <property type="entry name" value="GAG-LIKE PROTEIN"/>
    <property type="match status" value="1"/>
</dbReference>
<dbReference type="PANTHER" id="PTHR47331">
    <property type="entry name" value="PHD-TYPE DOMAIN-CONTAINING PROTEIN"/>
    <property type="match status" value="1"/>
</dbReference>
<evidence type="ECO:0000259" key="1">
    <source>
        <dbReference type="Pfam" id="PF18701"/>
    </source>
</evidence>
<dbReference type="Pfam" id="PF18701">
    <property type="entry name" value="DUF5641"/>
    <property type="match status" value="1"/>
</dbReference>
<evidence type="ECO:0000313" key="4">
    <source>
        <dbReference type="Proteomes" id="UP000499080"/>
    </source>
</evidence>
<keyword evidence="4" id="KW-1185">Reference proteome</keyword>
<protein>
    <recommendedName>
        <fullName evidence="1">DUF5641 domain-containing protein</fullName>
    </recommendedName>
</protein>
<evidence type="ECO:0000313" key="3">
    <source>
        <dbReference type="EMBL" id="GBO06111.1"/>
    </source>
</evidence>
<proteinExistence type="predicted"/>
<gene>
    <name evidence="3" type="ORF">AVEN_185170_1</name>
    <name evidence="2" type="ORF">AVEN_55896_1</name>
</gene>
<organism evidence="2 4">
    <name type="scientific">Araneus ventricosus</name>
    <name type="common">Orbweaver spider</name>
    <name type="synonym">Epeira ventricosa</name>
    <dbReference type="NCBI Taxonomy" id="182803"/>
    <lineage>
        <taxon>Eukaryota</taxon>
        <taxon>Metazoa</taxon>
        <taxon>Ecdysozoa</taxon>
        <taxon>Arthropoda</taxon>
        <taxon>Chelicerata</taxon>
        <taxon>Arachnida</taxon>
        <taxon>Araneae</taxon>
        <taxon>Araneomorphae</taxon>
        <taxon>Entelegynae</taxon>
        <taxon>Araneoidea</taxon>
        <taxon>Araneidae</taxon>
        <taxon>Araneus</taxon>
    </lineage>
</organism>